<feature type="transmembrane region" description="Helical" evidence="9">
    <location>
        <begin position="198"/>
        <end position="214"/>
    </location>
</feature>
<dbReference type="GO" id="GO:0016095">
    <property type="term" value="P:polyprenol catabolic process"/>
    <property type="evidence" value="ECO:0007669"/>
    <property type="project" value="UniProtKB-UniRule"/>
</dbReference>
<comment type="similarity">
    <text evidence="6 9">Belongs to the steroid 5-alpha reductase family. Polyprenal reductase subfamily.</text>
</comment>
<dbReference type="Pfam" id="PF02544">
    <property type="entry name" value="Steroid_dh"/>
    <property type="match status" value="1"/>
</dbReference>
<dbReference type="PROSITE" id="PS50244">
    <property type="entry name" value="S5A_REDUCTASE"/>
    <property type="match status" value="1"/>
</dbReference>
<name>A0A1S3CYH0_DIACI</name>
<keyword evidence="11" id="KW-1185">Reference proteome</keyword>
<keyword evidence="9" id="KW-0256">Endoplasmic reticulum</keyword>
<evidence type="ECO:0000256" key="3">
    <source>
        <dbReference type="ARBA" id="ARBA00022692"/>
    </source>
</evidence>
<keyword evidence="3 9" id="KW-0812">Transmembrane</keyword>
<dbReference type="EC" id="1.3.1.94" evidence="2 9"/>
<organism evidence="11 12">
    <name type="scientific">Diaphorina citri</name>
    <name type="common">Asian citrus psyllid</name>
    <dbReference type="NCBI Taxonomy" id="121845"/>
    <lineage>
        <taxon>Eukaryota</taxon>
        <taxon>Metazoa</taxon>
        <taxon>Ecdysozoa</taxon>
        <taxon>Arthropoda</taxon>
        <taxon>Hexapoda</taxon>
        <taxon>Insecta</taxon>
        <taxon>Pterygota</taxon>
        <taxon>Neoptera</taxon>
        <taxon>Paraneoptera</taxon>
        <taxon>Hemiptera</taxon>
        <taxon>Sternorrhyncha</taxon>
        <taxon>Psylloidea</taxon>
        <taxon>Psyllidae</taxon>
        <taxon>Diaphorininae</taxon>
        <taxon>Diaphorina</taxon>
    </lineage>
</organism>
<dbReference type="KEGG" id="dci:103507725"/>
<gene>
    <name evidence="12" type="primary">LOC103507725</name>
</gene>
<accession>A0A1S3CYH0</accession>
<keyword evidence="9" id="KW-0560">Oxidoreductase</keyword>
<dbReference type="STRING" id="121845.A0A1S3CYH0"/>
<evidence type="ECO:0000313" key="11">
    <source>
        <dbReference type="Proteomes" id="UP000079169"/>
    </source>
</evidence>
<comment type="catalytic activity">
    <reaction evidence="8 9">
        <text>a di-trans,poly-cis-dolichal + NADP(+) = a di-trans,poly-cis-polyprenal + NADPH + H(+)</text>
        <dbReference type="Rhea" id="RHEA:80727"/>
        <dbReference type="Rhea" id="RHEA-COMP:19536"/>
        <dbReference type="Rhea" id="RHEA-COMP:19537"/>
        <dbReference type="ChEBI" id="CHEBI:15378"/>
        <dbReference type="ChEBI" id="CHEBI:57783"/>
        <dbReference type="ChEBI" id="CHEBI:58349"/>
        <dbReference type="ChEBI" id="CHEBI:231623"/>
        <dbReference type="ChEBI" id="CHEBI:231637"/>
        <dbReference type="EC" id="1.3.1.94"/>
    </reaction>
    <physiologicalReaction direction="right-to-left" evidence="8 9">
        <dbReference type="Rhea" id="RHEA:80729"/>
    </physiologicalReaction>
</comment>
<reference evidence="12" key="1">
    <citation type="submission" date="2025-08" db="UniProtKB">
        <authorList>
            <consortium name="RefSeq"/>
        </authorList>
    </citation>
    <scope>IDENTIFICATION</scope>
</reference>
<dbReference type="GO" id="GO:0005789">
    <property type="term" value="C:endoplasmic reticulum membrane"/>
    <property type="evidence" value="ECO:0007669"/>
    <property type="project" value="UniProtKB-SubCell"/>
</dbReference>
<protein>
    <recommendedName>
        <fullName evidence="7 9">Polyprenal reductase</fullName>
        <ecNumber evidence="2 9">1.3.1.94</ecNumber>
    </recommendedName>
</protein>
<comment type="function">
    <text evidence="9">Plays a key role in early steps of protein N-linked glycosylation by being involved in the conversion of polyprenol into dolichol. Acts as a polyprenal reductase that mediates the reduction of polyprenal into dolichal in a NADP-dependent mechanism. Dolichols are required for the synthesis of dolichol-linked monosaccharides and the oligosaccharide precursor used for N-glycosylation.</text>
</comment>
<proteinExistence type="inferred from homology"/>
<feature type="transmembrane region" description="Helical" evidence="9">
    <location>
        <begin position="258"/>
        <end position="282"/>
    </location>
</feature>
<sequence>MLKVFRDVYHMDLNIIQATFLLLTLAIVIVGSLINSLEKHLPKCLIQSFRYGKFALDIRHSTFVAHLEVPKRYFQHFYIFSSLLSTMAFYLCVKTYVLGYEVSPSVMSFLDLLGGSQRRATTSATSVFLCIFLITLQCYRRLYETSCVSVFSDSRINISHYIIGHLHYFGTVCGMLVEAPGFTRPSFEHRTSLDLKDLNVYVLLCACVFLWAWVNQYNSARILSELRKKRGLVVTYDHLLPTGGLFNFVSSPHLFCEALIYLSLYLILYNNNTFAYVFYWVISNQFETSLLNHWWYQSKFTRQYPASRKAFIPYLL</sequence>
<keyword evidence="4 9" id="KW-1133">Transmembrane helix</keyword>
<keyword evidence="9" id="KW-0521">NADP</keyword>
<dbReference type="GO" id="GO:0006488">
    <property type="term" value="P:dolichol-linked oligosaccharide biosynthetic process"/>
    <property type="evidence" value="ECO:0007669"/>
    <property type="project" value="UniProtKB-UniRule"/>
</dbReference>
<evidence type="ECO:0000256" key="2">
    <source>
        <dbReference type="ARBA" id="ARBA00012522"/>
    </source>
</evidence>
<dbReference type="PANTHER" id="PTHR14624:SF0">
    <property type="entry name" value="POLYPRENOL REDUCTASE"/>
    <property type="match status" value="1"/>
</dbReference>
<evidence type="ECO:0000256" key="6">
    <source>
        <dbReference type="ARBA" id="ARBA00046320"/>
    </source>
</evidence>
<keyword evidence="5 9" id="KW-0472">Membrane</keyword>
<dbReference type="PaxDb" id="121845-A0A1S3CYH0"/>
<comment type="subcellular location">
    <subcellularLocation>
        <location evidence="1">Endomembrane system</location>
        <topology evidence="1">Multi-pass membrane protein</topology>
    </subcellularLocation>
    <subcellularLocation>
        <location evidence="9">Endoplasmic reticulum membrane</location>
    </subcellularLocation>
</comment>
<dbReference type="UniPathway" id="UPA00378"/>
<dbReference type="GO" id="GO:0102389">
    <property type="term" value="F:polyprenol reductase activity"/>
    <property type="evidence" value="ECO:0007669"/>
    <property type="project" value="UniProtKB-UniRule"/>
</dbReference>
<evidence type="ECO:0000256" key="4">
    <source>
        <dbReference type="ARBA" id="ARBA00022989"/>
    </source>
</evidence>
<dbReference type="GeneID" id="103507725"/>
<evidence type="ECO:0000256" key="1">
    <source>
        <dbReference type="ARBA" id="ARBA00004127"/>
    </source>
</evidence>
<evidence type="ECO:0000256" key="8">
    <source>
        <dbReference type="ARBA" id="ARBA00049427"/>
    </source>
</evidence>
<dbReference type="PANTHER" id="PTHR14624">
    <property type="entry name" value="DFG10 PROTEIN"/>
    <property type="match status" value="1"/>
</dbReference>
<dbReference type="AlphaFoldDB" id="A0A1S3CYH0"/>
<evidence type="ECO:0000256" key="9">
    <source>
        <dbReference type="RuleBase" id="RU367081"/>
    </source>
</evidence>
<feature type="domain" description="3-oxo-5-alpha-steroid 4-dehydrogenase C-terminal" evidence="10">
    <location>
        <begin position="201"/>
        <end position="316"/>
    </location>
</feature>
<dbReference type="InterPro" id="IPR039698">
    <property type="entry name" value="Dfg10/SRD5A3"/>
</dbReference>
<evidence type="ECO:0000256" key="5">
    <source>
        <dbReference type="ARBA" id="ARBA00023136"/>
    </source>
</evidence>
<feature type="transmembrane region" description="Helical" evidence="9">
    <location>
        <begin position="77"/>
        <end position="100"/>
    </location>
</feature>
<comment type="pathway">
    <text evidence="9">Protein modification; protein glycosylation.</text>
</comment>
<dbReference type="RefSeq" id="XP_008470448.1">
    <property type="nucleotide sequence ID" value="XM_008472226.3"/>
</dbReference>
<dbReference type="GO" id="GO:0003865">
    <property type="term" value="F:3-oxo-5-alpha-steroid 4-dehydrogenase activity"/>
    <property type="evidence" value="ECO:0007669"/>
    <property type="project" value="TreeGrafter"/>
</dbReference>
<dbReference type="Proteomes" id="UP000079169">
    <property type="component" value="Unplaced"/>
</dbReference>
<dbReference type="GO" id="GO:0160198">
    <property type="term" value="F:polyprenal reductase activity"/>
    <property type="evidence" value="ECO:0007669"/>
    <property type="project" value="UniProtKB-EC"/>
</dbReference>
<evidence type="ECO:0000256" key="7">
    <source>
        <dbReference type="ARBA" id="ARBA00047186"/>
    </source>
</evidence>
<dbReference type="InterPro" id="IPR001104">
    <property type="entry name" value="3-oxo-5_a-steroid_4-DH_C"/>
</dbReference>
<dbReference type="OMA" id="RFYETNF"/>
<evidence type="ECO:0000313" key="12">
    <source>
        <dbReference type="RefSeq" id="XP_008470448.1"/>
    </source>
</evidence>
<feature type="transmembrane region" description="Helical" evidence="9">
    <location>
        <begin position="120"/>
        <end position="139"/>
    </location>
</feature>
<feature type="transmembrane region" description="Helical" evidence="9">
    <location>
        <begin position="15"/>
        <end position="34"/>
    </location>
</feature>
<evidence type="ECO:0000259" key="10">
    <source>
        <dbReference type="Pfam" id="PF02544"/>
    </source>
</evidence>